<keyword evidence="6" id="KW-0472">Membrane</keyword>
<dbReference type="GO" id="GO:0009927">
    <property type="term" value="F:histidine phosphotransfer kinase activity"/>
    <property type="evidence" value="ECO:0007669"/>
    <property type="project" value="TreeGrafter"/>
</dbReference>
<evidence type="ECO:0000313" key="9">
    <source>
        <dbReference type="Proteomes" id="UP001295684"/>
    </source>
</evidence>
<dbReference type="PANTHER" id="PTHR43047:SF72">
    <property type="entry name" value="OSMOSENSING HISTIDINE PROTEIN KINASE SLN1"/>
    <property type="match status" value="1"/>
</dbReference>
<feature type="domain" description="Histidine kinase" evidence="7">
    <location>
        <begin position="301"/>
        <end position="601"/>
    </location>
</feature>
<keyword evidence="6" id="KW-1133">Transmembrane helix</keyword>
<evidence type="ECO:0000256" key="4">
    <source>
        <dbReference type="ARBA" id="ARBA00022679"/>
    </source>
</evidence>
<gene>
    <name evidence="8" type="ORF">ECRASSUSDP1_LOCUS16674</name>
</gene>
<dbReference type="EMBL" id="CAMPGE010016776">
    <property type="protein sequence ID" value="CAI2375312.1"/>
    <property type="molecule type" value="Genomic_DNA"/>
</dbReference>
<comment type="caution">
    <text evidence="8">The sequence shown here is derived from an EMBL/GenBank/DDBJ whole genome shotgun (WGS) entry which is preliminary data.</text>
</comment>
<dbReference type="SMART" id="SM00387">
    <property type="entry name" value="HATPase_c"/>
    <property type="match status" value="1"/>
</dbReference>
<dbReference type="SUPFAM" id="SSF55874">
    <property type="entry name" value="ATPase domain of HSP90 chaperone/DNA topoisomerase II/histidine kinase"/>
    <property type="match status" value="1"/>
</dbReference>
<feature type="transmembrane region" description="Helical" evidence="6">
    <location>
        <begin position="6"/>
        <end position="25"/>
    </location>
</feature>
<dbReference type="InterPro" id="IPR003594">
    <property type="entry name" value="HATPase_dom"/>
</dbReference>
<dbReference type="CDD" id="cd00082">
    <property type="entry name" value="HisKA"/>
    <property type="match status" value="1"/>
</dbReference>
<evidence type="ECO:0000256" key="3">
    <source>
        <dbReference type="ARBA" id="ARBA00022553"/>
    </source>
</evidence>
<keyword evidence="6" id="KW-0812">Transmembrane</keyword>
<evidence type="ECO:0000259" key="7">
    <source>
        <dbReference type="PROSITE" id="PS50109"/>
    </source>
</evidence>
<dbReference type="Gene3D" id="3.30.565.10">
    <property type="entry name" value="Histidine kinase-like ATPase, C-terminal domain"/>
    <property type="match status" value="1"/>
</dbReference>
<dbReference type="SUPFAM" id="SSF47384">
    <property type="entry name" value="Homodimeric domain of signal transducing histidine kinase"/>
    <property type="match status" value="1"/>
</dbReference>
<name>A0AAD1XMC5_EUPCR</name>
<dbReference type="PRINTS" id="PR00344">
    <property type="entry name" value="BCTRLSENSOR"/>
</dbReference>
<comment type="catalytic activity">
    <reaction evidence="1">
        <text>ATP + protein L-histidine = ADP + protein N-phospho-L-histidine.</text>
        <dbReference type="EC" id="2.7.13.3"/>
    </reaction>
</comment>
<dbReference type="PROSITE" id="PS50109">
    <property type="entry name" value="HIS_KIN"/>
    <property type="match status" value="1"/>
</dbReference>
<dbReference type="PANTHER" id="PTHR43047">
    <property type="entry name" value="TWO-COMPONENT HISTIDINE PROTEIN KINASE"/>
    <property type="match status" value="1"/>
</dbReference>
<dbReference type="Pfam" id="PF02518">
    <property type="entry name" value="HATPase_c"/>
    <property type="match status" value="1"/>
</dbReference>
<keyword evidence="5" id="KW-0418">Kinase</keyword>
<dbReference type="Proteomes" id="UP001295684">
    <property type="component" value="Unassembled WGS sequence"/>
</dbReference>
<dbReference type="InterPro" id="IPR036890">
    <property type="entry name" value="HATPase_C_sf"/>
</dbReference>
<keyword evidence="4" id="KW-0808">Transferase</keyword>
<evidence type="ECO:0000256" key="1">
    <source>
        <dbReference type="ARBA" id="ARBA00000085"/>
    </source>
</evidence>
<accession>A0AAD1XMC5</accession>
<dbReference type="InterPro" id="IPR036097">
    <property type="entry name" value="HisK_dim/P_sf"/>
</dbReference>
<sequence length="607" mass="70023">MAICTSANWVLATLFLVLSYTYYLSRMMLAYDNVPHELILACCEVCCFYALGAYLTSRILFRELSANFEAEESSKEFKQFLKCLPEGVSIVDHENSDIKFYNSRLREKFDINSYCESGNQLDQFLDLKAQIDKEFDNALRNVKEGSCESSLGNQPFRILMKKFKIINKFDINTNRVSSHDMIPCFKDLSPSSSFLVKKQKIGNPDDITLLEFLHKERELLRNQDDDERETKISLYLDDFNFINGVEIMKREFVIKTRRVSRTSPENPKTSMFLHIFSDTTQITELEEQRAQNKYQKQMLANVSHEFRTPLNAMSISLFLLRSKIIRGPQQKFLKIASSSCDILRFLVEDILDHAKIESGVFEIKEEIFKVSKLLDEIEDIFELQANQKKIALRFHAENEIADMYIKTDKQRLKQVLMNLVSNSLKFTDRGSIRVYLERNRHEECKQRSRNISNNNLMLKQLNSTLELSDMLDSYAAEKPQIPRVVSYMRHPDNNDYRDDDEIFCDTTNSCLEPNSAQSSQLQAYELTLTVIDSGIGIPKRDQSSLFKLFGKTSSNHDRNKTGCGLGLTICKKILHKLGGDIKLESEEGKGTKVTCTFNCTISSRANM</sequence>
<organism evidence="8 9">
    <name type="scientific">Euplotes crassus</name>
    <dbReference type="NCBI Taxonomy" id="5936"/>
    <lineage>
        <taxon>Eukaryota</taxon>
        <taxon>Sar</taxon>
        <taxon>Alveolata</taxon>
        <taxon>Ciliophora</taxon>
        <taxon>Intramacronucleata</taxon>
        <taxon>Spirotrichea</taxon>
        <taxon>Hypotrichia</taxon>
        <taxon>Euplotida</taxon>
        <taxon>Euplotidae</taxon>
        <taxon>Moneuplotes</taxon>
    </lineage>
</organism>
<dbReference type="SMART" id="SM00388">
    <property type="entry name" value="HisKA"/>
    <property type="match status" value="1"/>
</dbReference>
<evidence type="ECO:0000256" key="2">
    <source>
        <dbReference type="ARBA" id="ARBA00012438"/>
    </source>
</evidence>
<reference evidence="8" key="1">
    <citation type="submission" date="2023-07" db="EMBL/GenBank/DDBJ databases">
        <authorList>
            <consortium name="AG Swart"/>
            <person name="Singh M."/>
            <person name="Singh A."/>
            <person name="Seah K."/>
            <person name="Emmerich C."/>
        </authorList>
    </citation>
    <scope>NUCLEOTIDE SEQUENCE</scope>
    <source>
        <strain evidence="8">DP1</strain>
    </source>
</reference>
<evidence type="ECO:0000256" key="5">
    <source>
        <dbReference type="ARBA" id="ARBA00022777"/>
    </source>
</evidence>
<evidence type="ECO:0000313" key="8">
    <source>
        <dbReference type="EMBL" id="CAI2375312.1"/>
    </source>
</evidence>
<dbReference type="GO" id="GO:0005886">
    <property type="term" value="C:plasma membrane"/>
    <property type="evidence" value="ECO:0007669"/>
    <property type="project" value="TreeGrafter"/>
</dbReference>
<dbReference type="InterPro" id="IPR003661">
    <property type="entry name" value="HisK_dim/P_dom"/>
</dbReference>
<dbReference type="Pfam" id="PF00512">
    <property type="entry name" value="HisKA"/>
    <property type="match status" value="1"/>
</dbReference>
<dbReference type="EC" id="2.7.13.3" evidence="2"/>
<proteinExistence type="predicted"/>
<dbReference type="InterPro" id="IPR005467">
    <property type="entry name" value="His_kinase_dom"/>
</dbReference>
<protein>
    <recommendedName>
        <fullName evidence="2">histidine kinase</fullName>
        <ecNumber evidence="2">2.7.13.3</ecNumber>
    </recommendedName>
</protein>
<dbReference type="InterPro" id="IPR004358">
    <property type="entry name" value="Sig_transdc_His_kin-like_C"/>
</dbReference>
<dbReference type="GO" id="GO:0000155">
    <property type="term" value="F:phosphorelay sensor kinase activity"/>
    <property type="evidence" value="ECO:0007669"/>
    <property type="project" value="InterPro"/>
</dbReference>
<keyword evidence="9" id="KW-1185">Reference proteome</keyword>
<evidence type="ECO:0000256" key="6">
    <source>
        <dbReference type="SAM" id="Phobius"/>
    </source>
</evidence>
<keyword evidence="3" id="KW-0597">Phosphoprotein</keyword>
<dbReference type="Gene3D" id="1.10.287.130">
    <property type="match status" value="1"/>
</dbReference>
<dbReference type="AlphaFoldDB" id="A0AAD1XMC5"/>